<evidence type="ECO:0000313" key="7">
    <source>
        <dbReference type="EMBL" id="RWS21601.1"/>
    </source>
</evidence>
<dbReference type="GO" id="GO:0030943">
    <property type="term" value="F:mitochondrion targeting sequence binding"/>
    <property type="evidence" value="ECO:0007669"/>
    <property type="project" value="TreeGrafter"/>
</dbReference>
<accession>A0A443S2A1</accession>
<name>A0A443S2A1_9ACAR</name>
<dbReference type="AlphaFoldDB" id="A0A443S2A1"/>
<evidence type="ECO:0000256" key="3">
    <source>
        <dbReference type="ARBA" id="ARBA00022737"/>
    </source>
</evidence>
<protein>
    <submittedName>
        <fullName evidence="7">Mitochondrial import receptor subunit TOM70-like protein</fullName>
    </submittedName>
</protein>
<reference evidence="7 8" key="1">
    <citation type="journal article" date="2018" name="Gigascience">
        <title>Genomes of trombidid mites reveal novel predicted allergens and laterally-transferred genes associated with secondary metabolism.</title>
        <authorList>
            <person name="Dong X."/>
            <person name="Chaisiri K."/>
            <person name="Xia D."/>
            <person name="Armstrong S.D."/>
            <person name="Fang Y."/>
            <person name="Donnelly M.J."/>
            <person name="Kadowaki T."/>
            <person name="McGarry J.W."/>
            <person name="Darby A.C."/>
            <person name="Makepeace B.L."/>
        </authorList>
    </citation>
    <scope>NUCLEOTIDE SEQUENCE [LARGE SCALE GENOMIC DNA]</scope>
    <source>
        <strain evidence="7">UoL-UT</strain>
    </source>
</reference>
<dbReference type="GO" id="GO:0030150">
    <property type="term" value="P:protein import into mitochondrial matrix"/>
    <property type="evidence" value="ECO:0007669"/>
    <property type="project" value="TreeGrafter"/>
</dbReference>
<dbReference type="GO" id="GO:0045039">
    <property type="term" value="P:protein insertion into mitochondrial inner membrane"/>
    <property type="evidence" value="ECO:0007669"/>
    <property type="project" value="TreeGrafter"/>
</dbReference>
<organism evidence="7 8">
    <name type="scientific">Leptotrombidium deliense</name>
    <dbReference type="NCBI Taxonomy" id="299467"/>
    <lineage>
        <taxon>Eukaryota</taxon>
        <taxon>Metazoa</taxon>
        <taxon>Ecdysozoa</taxon>
        <taxon>Arthropoda</taxon>
        <taxon>Chelicerata</taxon>
        <taxon>Arachnida</taxon>
        <taxon>Acari</taxon>
        <taxon>Acariformes</taxon>
        <taxon>Trombidiformes</taxon>
        <taxon>Prostigmata</taxon>
        <taxon>Anystina</taxon>
        <taxon>Parasitengona</taxon>
        <taxon>Trombiculoidea</taxon>
        <taxon>Trombiculidae</taxon>
        <taxon>Leptotrombidium</taxon>
    </lineage>
</organism>
<dbReference type="SUPFAM" id="SSF48439">
    <property type="entry name" value="Protein prenylyltransferase"/>
    <property type="match status" value="1"/>
</dbReference>
<dbReference type="PANTHER" id="PTHR46208:SF1">
    <property type="entry name" value="MITOCHONDRIAL IMPORT RECEPTOR SUBUNIT TOM70"/>
    <property type="match status" value="1"/>
</dbReference>
<dbReference type="STRING" id="299467.A0A443S2A1"/>
<evidence type="ECO:0000256" key="1">
    <source>
        <dbReference type="ARBA" id="ARBA00004370"/>
    </source>
</evidence>
<keyword evidence="8" id="KW-1185">Reference proteome</keyword>
<keyword evidence="7" id="KW-0675">Receptor</keyword>
<evidence type="ECO:0000313" key="8">
    <source>
        <dbReference type="Proteomes" id="UP000288716"/>
    </source>
</evidence>
<dbReference type="OrthoDB" id="2942533at2759"/>
<dbReference type="Gene3D" id="1.25.40.10">
    <property type="entry name" value="Tetratricopeptide repeat domain"/>
    <property type="match status" value="1"/>
</dbReference>
<dbReference type="GO" id="GO:0005741">
    <property type="term" value="C:mitochondrial outer membrane"/>
    <property type="evidence" value="ECO:0007669"/>
    <property type="project" value="TreeGrafter"/>
</dbReference>
<comment type="subcellular location">
    <subcellularLocation>
        <location evidence="1">Membrane</location>
    </subcellularLocation>
</comment>
<dbReference type="Proteomes" id="UP000288716">
    <property type="component" value="Unassembled WGS sequence"/>
</dbReference>
<keyword evidence="6" id="KW-0472">Membrane</keyword>
<comment type="caution">
    <text evidence="7">The sequence shown here is derived from an EMBL/GenBank/DDBJ whole genome shotgun (WGS) entry which is preliminary data.</text>
</comment>
<dbReference type="PANTHER" id="PTHR46208">
    <property type="entry name" value="MITOCHONDRIAL IMPORT RECEPTOR SUBUNIT TOM70"/>
    <property type="match status" value="1"/>
</dbReference>
<evidence type="ECO:0000256" key="5">
    <source>
        <dbReference type="ARBA" id="ARBA00022989"/>
    </source>
</evidence>
<keyword evidence="5" id="KW-1133">Transmembrane helix</keyword>
<feature type="non-terminal residue" evidence="7">
    <location>
        <position position="315"/>
    </location>
</feature>
<evidence type="ECO:0000256" key="4">
    <source>
        <dbReference type="ARBA" id="ARBA00022803"/>
    </source>
</evidence>
<keyword evidence="2" id="KW-0812">Transmembrane</keyword>
<sequence length="315" mass="36379">MHRDVVTHALICLANIKGRRLMKDGFGVDFALKCYDRALLIDVDNEDIYYHRGKLYFECGQLNNARNDLKKSTALSSYFIEAKCKYLHLKFDLACNANDKDIMNGVLVEFDDIARKFKDSCVVFSHYAEVLTSAGKYEEAKNKLEITINLDGRDPDLCLQMGKLLLKASCNIDHLYEWCFKALKADCRCIVALEIIGLICLNLCSSDMSFFLLCSSFSQHKHQVKNLLILSMASSKWQECALKLLPNEKNNFLSGLWIFRTYFFRKFAPKYMSMKAKEIIGDVTNFLMYYIYSTEKMERLLSDAKEIMEFSERPG</sequence>
<keyword evidence="4" id="KW-0802">TPR repeat</keyword>
<evidence type="ECO:0000256" key="6">
    <source>
        <dbReference type="ARBA" id="ARBA00023136"/>
    </source>
</evidence>
<keyword evidence="3" id="KW-0677">Repeat</keyword>
<evidence type="ECO:0000256" key="2">
    <source>
        <dbReference type="ARBA" id="ARBA00022692"/>
    </source>
</evidence>
<dbReference type="GO" id="GO:0008320">
    <property type="term" value="F:protein transmembrane transporter activity"/>
    <property type="evidence" value="ECO:0007669"/>
    <property type="project" value="TreeGrafter"/>
</dbReference>
<dbReference type="VEuPathDB" id="VectorBase:LDEU010438"/>
<gene>
    <name evidence="7" type="ORF">B4U80_11816</name>
</gene>
<dbReference type="EMBL" id="NCKV01011586">
    <property type="protein sequence ID" value="RWS21601.1"/>
    <property type="molecule type" value="Genomic_DNA"/>
</dbReference>
<dbReference type="InterPro" id="IPR011990">
    <property type="entry name" value="TPR-like_helical_dom_sf"/>
</dbReference>
<proteinExistence type="predicted"/>